<evidence type="ECO:0000256" key="4">
    <source>
        <dbReference type="ARBA" id="ARBA00022989"/>
    </source>
</evidence>
<feature type="domain" description="ABC3 transporter permease C-terminal" evidence="8">
    <location>
        <begin position="286"/>
        <end position="398"/>
    </location>
</feature>
<dbReference type="Proteomes" id="UP001056426">
    <property type="component" value="Chromosome"/>
</dbReference>
<accession>A0A9J6ZNQ5</accession>
<dbReference type="RefSeq" id="WP_250722338.1">
    <property type="nucleotide sequence ID" value="NZ_CP098400.1"/>
</dbReference>
<dbReference type="GO" id="GO:0005886">
    <property type="term" value="C:plasma membrane"/>
    <property type="evidence" value="ECO:0007669"/>
    <property type="project" value="UniProtKB-SubCell"/>
</dbReference>
<comment type="similarity">
    <text evidence="6">Belongs to the ABC-4 integral membrane protein family.</text>
</comment>
<comment type="subcellular location">
    <subcellularLocation>
        <location evidence="1">Cell membrane</location>
        <topology evidence="1">Multi-pass membrane protein</topology>
    </subcellularLocation>
</comment>
<proteinExistence type="inferred from homology"/>
<protein>
    <submittedName>
        <fullName evidence="10">ABC transporter permease</fullName>
    </submittedName>
</protein>
<keyword evidence="2" id="KW-1003">Cell membrane</keyword>
<dbReference type="AlphaFoldDB" id="A0A9J6ZNQ5"/>
<evidence type="ECO:0000256" key="7">
    <source>
        <dbReference type="SAM" id="Phobius"/>
    </source>
</evidence>
<feature type="transmembrane region" description="Helical" evidence="7">
    <location>
        <begin position="371"/>
        <end position="389"/>
    </location>
</feature>
<dbReference type="InterPro" id="IPR050250">
    <property type="entry name" value="Macrolide_Exporter_MacB"/>
</dbReference>
<keyword evidence="3 7" id="KW-0812">Transmembrane</keyword>
<sequence>MKLLNLIVIALRAMSRNKMRTFLTMLGIIIGVASVISMLAIGQGSKESIERQISDMGANMINIFPSSGQQGGVRMDASSMQLLTVKDAENIKAKAKYVAGVSPLVSGSGQAVAGANNWPTSIQGVGEDFLEIRKLKLAEGSVFSDHDVKVAAKVCIIGKTVVTNLFPNDPHPIGKTIRFNKIPLTVIGVLEEKGTNTFGQDQDNIMLAPYTTVQKRVLAINYVQSIYASAVSEADTELAVAEIESILRENPKLVSKGMPQFDVRSQKEISTMLSSTSQMLTMLLAAIAGISLLVGGIGIMNIMFVSVTERTREIGLRLAVGGKGRNILTQFLMEAVIVSIGGGLIGILLGVGVSSLIGKLASWPISVSNSSIILSFAVCTIIGVFFGWYPARKASALDPIEALRYE</sequence>
<dbReference type="PANTHER" id="PTHR30572:SF4">
    <property type="entry name" value="ABC TRANSPORTER PERMEASE YTRF"/>
    <property type="match status" value="1"/>
</dbReference>
<feature type="transmembrane region" description="Helical" evidence="7">
    <location>
        <begin position="21"/>
        <end position="42"/>
    </location>
</feature>
<feature type="domain" description="MacB-like periplasmic core" evidence="9">
    <location>
        <begin position="21"/>
        <end position="245"/>
    </location>
</feature>
<keyword evidence="4 7" id="KW-1133">Transmembrane helix</keyword>
<evidence type="ECO:0000256" key="5">
    <source>
        <dbReference type="ARBA" id="ARBA00023136"/>
    </source>
</evidence>
<dbReference type="PANTHER" id="PTHR30572">
    <property type="entry name" value="MEMBRANE COMPONENT OF TRANSPORTER-RELATED"/>
    <property type="match status" value="1"/>
</dbReference>
<dbReference type="Pfam" id="PF12704">
    <property type="entry name" value="MacB_PCD"/>
    <property type="match status" value="1"/>
</dbReference>
<keyword evidence="5 7" id="KW-0472">Membrane</keyword>
<feature type="transmembrane region" description="Helical" evidence="7">
    <location>
        <begin position="327"/>
        <end position="351"/>
    </location>
</feature>
<evidence type="ECO:0000256" key="2">
    <source>
        <dbReference type="ARBA" id="ARBA00022475"/>
    </source>
</evidence>
<dbReference type="EMBL" id="CP098400">
    <property type="protein sequence ID" value="URW78888.1"/>
    <property type="molecule type" value="Genomic_DNA"/>
</dbReference>
<evidence type="ECO:0000256" key="3">
    <source>
        <dbReference type="ARBA" id="ARBA00022692"/>
    </source>
</evidence>
<dbReference type="Pfam" id="PF02687">
    <property type="entry name" value="FtsX"/>
    <property type="match status" value="1"/>
</dbReference>
<reference evidence="10" key="1">
    <citation type="submission" date="2022-05" db="EMBL/GenBank/DDBJ databases">
        <authorList>
            <person name="Sun X."/>
        </authorList>
    </citation>
    <scope>NUCLEOTIDE SEQUENCE</scope>
    <source>
        <strain evidence="10">Ai-910</strain>
    </source>
</reference>
<keyword evidence="11" id="KW-1185">Reference proteome</keyword>
<reference evidence="10" key="2">
    <citation type="submission" date="2022-06" db="EMBL/GenBank/DDBJ databases">
        <title>Xiashengella guii gen. nov. sp. nov., a bacterium isolated form anaerobic digestion tank.</title>
        <authorList>
            <person name="Huang H."/>
        </authorList>
    </citation>
    <scope>NUCLEOTIDE SEQUENCE</scope>
    <source>
        <strain evidence="10">Ai-910</strain>
    </source>
</reference>
<dbReference type="GO" id="GO:0022857">
    <property type="term" value="F:transmembrane transporter activity"/>
    <property type="evidence" value="ECO:0007669"/>
    <property type="project" value="TreeGrafter"/>
</dbReference>
<name>A0A9J6ZNQ5_9BACT</name>
<evidence type="ECO:0000259" key="8">
    <source>
        <dbReference type="Pfam" id="PF02687"/>
    </source>
</evidence>
<evidence type="ECO:0000256" key="6">
    <source>
        <dbReference type="ARBA" id="ARBA00038076"/>
    </source>
</evidence>
<feature type="transmembrane region" description="Helical" evidence="7">
    <location>
        <begin position="279"/>
        <end position="306"/>
    </location>
</feature>
<evidence type="ECO:0000259" key="9">
    <source>
        <dbReference type="Pfam" id="PF12704"/>
    </source>
</evidence>
<gene>
    <name evidence="10" type="ORF">M9189_08460</name>
</gene>
<evidence type="ECO:0000256" key="1">
    <source>
        <dbReference type="ARBA" id="ARBA00004651"/>
    </source>
</evidence>
<evidence type="ECO:0000313" key="10">
    <source>
        <dbReference type="EMBL" id="URW78888.1"/>
    </source>
</evidence>
<evidence type="ECO:0000313" key="11">
    <source>
        <dbReference type="Proteomes" id="UP001056426"/>
    </source>
</evidence>
<dbReference type="KEGG" id="alkq:M9189_08460"/>
<dbReference type="InterPro" id="IPR003838">
    <property type="entry name" value="ABC3_permease_C"/>
</dbReference>
<organism evidence="10 11">
    <name type="scientific">Xiashengella succiniciproducens</name>
    <dbReference type="NCBI Taxonomy" id="2949635"/>
    <lineage>
        <taxon>Bacteria</taxon>
        <taxon>Pseudomonadati</taxon>
        <taxon>Bacteroidota</taxon>
        <taxon>Bacteroidia</taxon>
        <taxon>Marinilabiliales</taxon>
        <taxon>Marinilabiliaceae</taxon>
        <taxon>Xiashengella</taxon>
    </lineage>
</organism>
<dbReference type="InterPro" id="IPR025857">
    <property type="entry name" value="MacB_PCD"/>
</dbReference>